<organism evidence="2 3">
    <name type="scientific">Candidatus Colwellbacteria bacterium RIFCSPLOWO2_01_FULL_48_10</name>
    <dbReference type="NCBI Taxonomy" id="1797690"/>
    <lineage>
        <taxon>Bacteria</taxon>
        <taxon>Candidatus Colwelliibacteriota</taxon>
    </lineage>
</organism>
<protein>
    <submittedName>
        <fullName evidence="2">Uncharacterized protein</fullName>
    </submittedName>
</protein>
<gene>
    <name evidence="2" type="ORF">A3B23_00165</name>
</gene>
<evidence type="ECO:0000313" key="2">
    <source>
        <dbReference type="EMBL" id="OGY60176.1"/>
    </source>
</evidence>
<reference evidence="2 3" key="1">
    <citation type="journal article" date="2016" name="Nat. Commun.">
        <title>Thousands of microbial genomes shed light on interconnected biogeochemical processes in an aquifer system.</title>
        <authorList>
            <person name="Anantharaman K."/>
            <person name="Brown C.T."/>
            <person name="Hug L.A."/>
            <person name="Sharon I."/>
            <person name="Castelle C.J."/>
            <person name="Probst A.J."/>
            <person name="Thomas B.C."/>
            <person name="Singh A."/>
            <person name="Wilkins M.J."/>
            <person name="Karaoz U."/>
            <person name="Brodie E.L."/>
            <person name="Williams K.H."/>
            <person name="Hubbard S.S."/>
            <person name="Banfield J.F."/>
        </authorList>
    </citation>
    <scope>NUCLEOTIDE SEQUENCE [LARGE SCALE GENOMIC DNA]</scope>
</reference>
<evidence type="ECO:0000256" key="1">
    <source>
        <dbReference type="SAM" id="Phobius"/>
    </source>
</evidence>
<dbReference type="Proteomes" id="UP000178744">
    <property type="component" value="Unassembled WGS sequence"/>
</dbReference>
<keyword evidence="1" id="KW-0472">Membrane</keyword>
<keyword evidence="1" id="KW-0812">Transmembrane</keyword>
<proteinExistence type="predicted"/>
<feature type="transmembrane region" description="Helical" evidence="1">
    <location>
        <begin position="28"/>
        <end position="51"/>
    </location>
</feature>
<evidence type="ECO:0000313" key="3">
    <source>
        <dbReference type="Proteomes" id="UP000178744"/>
    </source>
</evidence>
<comment type="caution">
    <text evidence="2">The sequence shown here is derived from an EMBL/GenBank/DDBJ whole genome shotgun (WGS) entry which is preliminary data.</text>
</comment>
<name>A0A1G1Z7Z6_9BACT</name>
<accession>A0A1G1Z7Z6</accession>
<dbReference type="AlphaFoldDB" id="A0A1G1Z7Z6"/>
<dbReference type="EMBL" id="MHIY01000007">
    <property type="protein sequence ID" value="OGY60176.1"/>
    <property type="molecule type" value="Genomic_DNA"/>
</dbReference>
<sequence>MGIELSISTVVALEVTFLNFIQKKSRPWAVGSCGLFAAGLLAGSLLPHALARLALLDFELRFENPAHATSFAAAWTSEK</sequence>
<keyword evidence="1" id="KW-1133">Transmembrane helix</keyword>